<gene>
    <name evidence="8 9" type="primary">Fam208b</name>
</gene>
<feature type="region of interest" description="Disordered" evidence="2">
    <location>
        <begin position="585"/>
        <end position="637"/>
    </location>
</feature>
<dbReference type="GeneID" id="105980486"/>
<dbReference type="KEGG" id="dord:105980486"/>
<dbReference type="PANTHER" id="PTHR16207">
    <property type="entry name" value="SET DOMAIN-CONTAINING PROTEIN"/>
    <property type="match status" value="1"/>
</dbReference>
<feature type="region of interest" description="Disordered" evidence="2">
    <location>
        <begin position="1721"/>
        <end position="1740"/>
    </location>
</feature>
<feature type="domain" description="TASOR alpha/beta" evidence="5">
    <location>
        <begin position="2146"/>
        <end position="2239"/>
    </location>
</feature>
<dbReference type="Pfam" id="PF12480">
    <property type="entry name" value="GARIL_Rab2_bd"/>
    <property type="match status" value="1"/>
</dbReference>
<dbReference type="GO" id="GO:0005654">
    <property type="term" value="C:nucleoplasm"/>
    <property type="evidence" value="ECO:0007669"/>
    <property type="project" value="TreeGrafter"/>
</dbReference>
<evidence type="ECO:0000313" key="9">
    <source>
        <dbReference type="RefSeq" id="XP_012864763.1"/>
    </source>
</evidence>
<evidence type="ECO:0000256" key="1">
    <source>
        <dbReference type="ARBA" id="ARBA00008058"/>
    </source>
</evidence>
<dbReference type="Pfam" id="PF24630">
    <property type="entry name" value="PIN_TASOR"/>
    <property type="match status" value="1"/>
</dbReference>
<dbReference type="Proteomes" id="UP000081671">
    <property type="component" value="Unplaced"/>
</dbReference>
<proteinExistence type="inferred from homology"/>
<dbReference type="OrthoDB" id="5960959at2759"/>
<name>A0A1S3EMQ7_DIPOR</name>
<dbReference type="InterPro" id="IPR022168">
    <property type="entry name" value="GARIL-like_Rab2B-bd"/>
</dbReference>
<feature type="compositionally biased region" description="Basic residues" evidence="2">
    <location>
        <begin position="438"/>
        <end position="459"/>
    </location>
</feature>
<dbReference type="RefSeq" id="XP_012864762.1">
    <property type="nucleotide sequence ID" value="XM_013009308.1"/>
</dbReference>
<dbReference type="Pfam" id="PF12509">
    <property type="entry name" value="DUF3715"/>
    <property type="match status" value="1"/>
</dbReference>
<evidence type="ECO:0000259" key="6">
    <source>
        <dbReference type="Pfam" id="PF24630"/>
    </source>
</evidence>
<feature type="region of interest" description="Disordered" evidence="2">
    <location>
        <begin position="438"/>
        <end position="520"/>
    </location>
</feature>
<evidence type="ECO:0000256" key="2">
    <source>
        <dbReference type="SAM" id="MobiDB-lite"/>
    </source>
</evidence>
<dbReference type="InterPro" id="IPR022188">
    <property type="entry name" value="TASOR_DUF3715"/>
</dbReference>
<dbReference type="Pfam" id="PF23314">
    <property type="entry name" value="TASOR_alpha-beta"/>
    <property type="match status" value="1"/>
</dbReference>
<feature type="compositionally biased region" description="Polar residues" evidence="2">
    <location>
        <begin position="503"/>
        <end position="520"/>
    </location>
</feature>
<dbReference type="PANTHER" id="PTHR16207:SF10">
    <property type="entry name" value="PROTEIN TASOR 2"/>
    <property type="match status" value="1"/>
</dbReference>
<organism evidence="7 8">
    <name type="scientific">Dipodomys ordii</name>
    <name type="common">Ord's kangaroo rat</name>
    <dbReference type="NCBI Taxonomy" id="10020"/>
    <lineage>
        <taxon>Eukaryota</taxon>
        <taxon>Metazoa</taxon>
        <taxon>Chordata</taxon>
        <taxon>Craniata</taxon>
        <taxon>Vertebrata</taxon>
        <taxon>Euteleostomi</taxon>
        <taxon>Mammalia</taxon>
        <taxon>Eutheria</taxon>
        <taxon>Euarchontoglires</taxon>
        <taxon>Glires</taxon>
        <taxon>Rodentia</taxon>
        <taxon>Castorimorpha</taxon>
        <taxon>Heteromyidae</taxon>
        <taxon>Dipodomyinae</taxon>
        <taxon>Dipodomys</taxon>
    </lineage>
</organism>
<feature type="compositionally biased region" description="Polar residues" evidence="2">
    <location>
        <begin position="486"/>
        <end position="496"/>
    </location>
</feature>
<reference evidence="8 9" key="1">
    <citation type="submission" date="2025-04" db="UniProtKB">
        <authorList>
            <consortium name="RefSeq"/>
        </authorList>
    </citation>
    <scope>IDENTIFICATION</scope>
    <source>
        <tissue evidence="8 9">Kidney</tissue>
    </source>
</reference>
<dbReference type="STRING" id="10020.ENSDORP00000000522"/>
<evidence type="ECO:0000259" key="4">
    <source>
        <dbReference type="Pfam" id="PF12509"/>
    </source>
</evidence>
<dbReference type="RefSeq" id="XP_012864763.1">
    <property type="nucleotide sequence ID" value="XM_013009309.1"/>
</dbReference>
<feature type="domain" description="TASOR pseudo-PARP" evidence="4">
    <location>
        <begin position="556"/>
        <end position="704"/>
    </location>
</feature>
<feature type="domain" description="TASOR PIN" evidence="6">
    <location>
        <begin position="2243"/>
        <end position="2386"/>
    </location>
</feature>
<keyword evidence="7" id="KW-1185">Reference proteome</keyword>
<evidence type="ECO:0000259" key="5">
    <source>
        <dbReference type="Pfam" id="PF23314"/>
    </source>
</evidence>
<dbReference type="CTD" id="54906"/>
<dbReference type="InterPro" id="IPR046432">
    <property type="entry name" value="TASOR"/>
</dbReference>
<evidence type="ECO:0000313" key="8">
    <source>
        <dbReference type="RefSeq" id="XP_012864762.1"/>
    </source>
</evidence>
<dbReference type="GO" id="GO:0045814">
    <property type="term" value="P:negative regulation of gene expression, epigenetic"/>
    <property type="evidence" value="ECO:0007669"/>
    <property type="project" value="InterPro"/>
</dbReference>
<accession>A0A1S3EMQ7</accession>
<evidence type="ECO:0000313" key="7">
    <source>
        <dbReference type="Proteomes" id="UP000081671"/>
    </source>
</evidence>
<comment type="similarity">
    <text evidence="1">Belongs to the TASOR family.</text>
</comment>
<feature type="domain" description="Golgi associated RAB2 interactor protein-like Rab2B-binding" evidence="3">
    <location>
        <begin position="93"/>
        <end position="165"/>
    </location>
</feature>
<feature type="region of interest" description="Disordered" evidence="2">
    <location>
        <begin position="669"/>
        <end position="690"/>
    </location>
</feature>
<dbReference type="InterPro" id="IPR056243">
    <property type="entry name" value="TASOR_ab_dom"/>
</dbReference>
<evidence type="ECO:0000259" key="3">
    <source>
        <dbReference type="Pfam" id="PF12480"/>
    </source>
</evidence>
<protein>
    <submittedName>
        <fullName evidence="8">Protein FAM208B isoform X1</fullName>
    </submittedName>
    <submittedName>
        <fullName evidence="9">Protein FAM208B isoform X2</fullName>
    </submittedName>
</protein>
<sequence length="2396" mass="267151">MAAPAYESMFELSVDAPIPPWKGKLIVQGCVLCDITLQSTYSTVPAQLPRELHFKYIMKVSSLKEKLPEAAFRKQNYLEQKVCCQDLCFDLYEVELSNKQGENLDKLTEYIKNKQLAIVKCLEDRGVFILLTSSALIPAPDFEEQQMGLYGLHLFHSPLSTGVKDWNVEDDMSLKVVPIIPALNCALLEAKKSLPEERTHPKTLVQSNLQALSRADNSLSLTAVPHDGVKETVSVGKLPVDFDLIPPPEKCSVESFIQLKSYISDPSGYSFDVSTAQDLLVEQQQPPCISDGICDAGFSLVMTPDPEFLDLEEEVQKETETENSENILNTKNNGVMVSVNPLASNLRVQPKRKASVPLGVHNKRMNLCYPFPKRATSETDHGSHSPTTLKLVKGQFPQKRKRGAEVLTAQFVQKTKLDEKTQEGSIICKDIPVATKVKRAKKQEKSPVKTKPHVKKSPQKQRVNIVKGKRNSTIRKQPQPAKRETTLQLQSEISSDGQKDGISINTAQPECTSNAPKDLPQNSSIICDSQALNMLADLALSSAASSVPLCDPRNLSSTELLQNDVLLSKENLLCCTSDHEYHRGVKSQKGVLLPKPSSDRKDNSESDITVNQEENLVAGSQAPAKAQSALPEEALPSSATSQNLNAFVAVEHSYALLLPEHSKKHLYQRGLPGPTFTKNGTKGPETGTPVGKVIPFRHLQNTSPLQKFSEDSLIKRKSRFVTSNLKEFCSHTVLNCDGSLKITFICETEYKFSLDSKYTNNPMEKTILRALHGPWNSNVPENVEDVKLLLHMWVALFYSSQNKIIPSSRKVVEHSNPAKYVSINSTLESFELSEMEETSNVEKYSLDPLLENKETPRSHAKVSFPTSNNVLPFIKSPPMRHLGFCVQNEEKEAFAREPHLGTSVSHNSVCSCNNELTGEKAEELSDKLETSNLVLSGTISKQTNGPSISGEDKTFQSLENTGLASYNDTIIQATLTTTSDGSSSQAVTCQKSLYSILKSKGDPFPTTVQTDTCAIPDLTQHSNLISSECQPSLQKVNDKNMECVMINVEPLTLTFEKNTYEQIHTDVNITNKSPTFNTELIKQISPTVSVKHPIISLEKAQTQGLQEIPSLAPTRQEDTKYHSVSSVSEEMIAEELSFIQKEIAPPISSPPTEKPMLSLVESSGYPVANEDINHSEDVFVKTPSLFSISSEEIIEPSQVEVASPSASAALGNDSLNCIPPKSTMLDGSLELRNDDKGSLNHENMNLESLNSVYDQQSSVFMNKEEVSAELSEEESDIDLTLTISPPTSPREEIPAGRVEELQELQLEGRAKQIVRSNKEATLLENREVNSARDISVHPAMSEEPLRNEKRDNSQPVTLVLSKENCALEIVEEINVNSNNPFDSLIEEVSPASSPGFPVSSEEIRPSQTVSPCSVKVCGTQYEKSKKCSQIEVEDLPITEKENCSVYSTYPVGKGDLTQVQQIQLSAEVPLKLTDHPGTKGRVILPGKASEGIVISDHDEVLAFSEKVQCCDAELNKPASVAKYEGDFKPYLEKLAKSGNPLQPISLENRNLDFKHLYLESSKPLLSPRKITESKSLADTLVSTTHLSGIMNTPFKQTSPKSIKNTRDCDLKIDATDGADVTQAYMHPEFLNLNFSSVGTTRLPSVNSGYPTQEISVVRMAHLLNTETEADLYDKNTDLSTTGPHSHPYTKDEQKTQVLQSASTCEVKELWNGEGFPVCAASDQDTANTSESIDKDSSDSLVSESFDPLVCRVSEEQIVSKSTNERHRVYTESKTLVRDTEMNMDINMCYEPLSGDFDEDTLNFRNPKLSLENSCTLKGSHDSKKEDAAKSSYDSCMNLNNRDNEAWGYSNNKKVPKLEINIPPKNWAMGLKKDKYMPAYVQIPDFQGILRTYTNFTVTREVKDERKTNLKSHPGSTTNTNVNLLSSWTWQVAEDLTQNTLDMEYLRFAHEVKKVAKNSYPQQSALEPNSIFWKELSAQVGAFPSTKVSEASILYPESKSPILVTIVHSSSSRQQTPQRRNCSPSNLHNSSFWKEKCHSGSLITSQRNQTVPFHLNKLRYRSTLKDSRNDISLILNEYAEFDKVMMHSNQVVFQDGDFNVTSGEATSQQLYPSFPRLSVSYKNMITDFCDNLHVKLKSVMQEASEGPFQFYLVETEDKSFFLRTKNFLRKGGHMEIEPQHFCKVFGRENDMLIVIIRNEDIASHLHQIPSLLKMKHFPSIMFAGIDSPEDVLNDSYQELFGTGGFVVSDDKILEALTLAQLKEMIKILQTLNGNGNGRWKWLLHYRENKKLKESARVDPIAYRKNLILKSYQSANIIELLHYHQCDSQSSTEAESLKCLINLQIQHINARFAVFLIDKPTFTASTEIFENSGILVTDINHFIENIKDVAAPFRSSYW</sequence>
<dbReference type="InterPro" id="IPR056242">
    <property type="entry name" value="PIN_TASOR"/>
</dbReference>